<name>A0A2V3Y6I6_9FIRM</name>
<dbReference type="AlphaFoldDB" id="A0A2V3Y6I6"/>
<dbReference type="EMBL" id="QJKD01000004">
    <property type="protein sequence ID" value="PXX54288.1"/>
    <property type="molecule type" value="Genomic_DNA"/>
</dbReference>
<keyword evidence="2" id="KW-1185">Reference proteome</keyword>
<evidence type="ECO:0000313" key="2">
    <source>
        <dbReference type="Proteomes" id="UP000248057"/>
    </source>
</evidence>
<reference evidence="1 2" key="1">
    <citation type="submission" date="2018-05" db="EMBL/GenBank/DDBJ databases">
        <title>Genomic Encyclopedia of Type Strains, Phase IV (KMG-IV): sequencing the most valuable type-strain genomes for metagenomic binning, comparative biology and taxonomic classification.</title>
        <authorList>
            <person name="Goeker M."/>
        </authorList>
    </citation>
    <scope>NUCLEOTIDE SEQUENCE [LARGE SCALE GENOMIC DNA]</scope>
    <source>
        <strain evidence="1 2">DSM 24995</strain>
    </source>
</reference>
<accession>A0A2V3Y6I6</accession>
<protein>
    <submittedName>
        <fullName evidence="1">Uncharacterized protein</fullName>
    </submittedName>
</protein>
<evidence type="ECO:0000313" key="1">
    <source>
        <dbReference type="EMBL" id="PXX54288.1"/>
    </source>
</evidence>
<dbReference type="RefSeq" id="WP_110322630.1">
    <property type="nucleotide sequence ID" value="NZ_QJKD01000004.1"/>
</dbReference>
<organism evidence="1 2">
    <name type="scientific">Hungatella effluvii</name>
    <dbReference type="NCBI Taxonomy" id="1096246"/>
    <lineage>
        <taxon>Bacteria</taxon>
        <taxon>Bacillati</taxon>
        <taxon>Bacillota</taxon>
        <taxon>Clostridia</taxon>
        <taxon>Lachnospirales</taxon>
        <taxon>Lachnospiraceae</taxon>
        <taxon>Hungatella</taxon>
    </lineage>
</organism>
<comment type="caution">
    <text evidence="1">The sequence shown here is derived from an EMBL/GenBank/DDBJ whole genome shotgun (WGS) entry which is preliminary data.</text>
</comment>
<dbReference type="GeneID" id="86061139"/>
<dbReference type="Proteomes" id="UP000248057">
    <property type="component" value="Unassembled WGS sequence"/>
</dbReference>
<proteinExistence type="predicted"/>
<gene>
    <name evidence="1" type="ORF">DFR60_104113</name>
</gene>
<sequence length="85" mass="9285">MRKKKAEEKKTVMLCGTLLCPVTIGKPAVFAAGGTFYRTSAVVALHEQTEDNIHFETRNTHYHLSMSPFPLAAISPLPVRLAACA</sequence>